<keyword evidence="3" id="KW-1185">Reference proteome</keyword>
<dbReference type="EMBL" id="JBJKFK010000821">
    <property type="protein sequence ID" value="KAL3315123.1"/>
    <property type="molecule type" value="Genomic_DNA"/>
</dbReference>
<evidence type="ECO:0000256" key="1">
    <source>
        <dbReference type="SAM" id="MobiDB-lite"/>
    </source>
</evidence>
<comment type="caution">
    <text evidence="2">The sequence shown here is derived from an EMBL/GenBank/DDBJ whole genome shotgun (WGS) entry which is preliminary data.</text>
</comment>
<dbReference type="AlphaFoldDB" id="A0ABD2Q6N9"/>
<evidence type="ECO:0000313" key="3">
    <source>
        <dbReference type="Proteomes" id="UP001626550"/>
    </source>
</evidence>
<reference evidence="2 3" key="1">
    <citation type="submission" date="2024-11" db="EMBL/GenBank/DDBJ databases">
        <title>Adaptive evolution of stress response genes in parasites aligns with host niche diversity.</title>
        <authorList>
            <person name="Hahn C."/>
            <person name="Resl P."/>
        </authorList>
    </citation>
    <scope>NUCLEOTIDE SEQUENCE [LARGE SCALE GENOMIC DNA]</scope>
    <source>
        <strain evidence="2">EGGRZ-B1_66</strain>
        <tissue evidence="2">Body</tissue>
    </source>
</reference>
<organism evidence="2 3">
    <name type="scientific">Cichlidogyrus casuarinus</name>
    <dbReference type="NCBI Taxonomy" id="1844966"/>
    <lineage>
        <taxon>Eukaryota</taxon>
        <taxon>Metazoa</taxon>
        <taxon>Spiralia</taxon>
        <taxon>Lophotrochozoa</taxon>
        <taxon>Platyhelminthes</taxon>
        <taxon>Monogenea</taxon>
        <taxon>Monopisthocotylea</taxon>
        <taxon>Dactylogyridea</taxon>
        <taxon>Ancyrocephalidae</taxon>
        <taxon>Cichlidogyrus</taxon>
    </lineage>
</organism>
<evidence type="ECO:0000313" key="2">
    <source>
        <dbReference type="EMBL" id="KAL3315123.1"/>
    </source>
</evidence>
<gene>
    <name evidence="2" type="ORF">Ciccas_006249</name>
</gene>
<feature type="region of interest" description="Disordered" evidence="1">
    <location>
        <begin position="1"/>
        <end position="29"/>
    </location>
</feature>
<accession>A0ABD2Q6N9</accession>
<name>A0ABD2Q6N9_9PLAT</name>
<sequence>MAVIASMANRKRVPQKGGTDKKRSCDQQDEYFNEPRPLLDQYIAFDAVFPKAFSVVVECELVANIVRQQFLKEKKATDKHQLEMQKYRDANKQVSANAGM</sequence>
<protein>
    <submittedName>
        <fullName evidence="2">Uncharacterized protein</fullName>
    </submittedName>
</protein>
<proteinExistence type="predicted"/>
<dbReference type="Proteomes" id="UP001626550">
    <property type="component" value="Unassembled WGS sequence"/>
</dbReference>